<gene>
    <name evidence="3" type="ordered locus">MICA_1202</name>
</gene>
<evidence type="ECO:0000256" key="1">
    <source>
        <dbReference type="SAM" id="MobiDB-lite"/>
    </source>
</evidence>
<dbReference type="AlphaFoldDB" id="G2KRG3"/>
<dbReference type="EMBL" id="CP002382">
    <property type="protein sequence ID" value="AEP09525.1"/>
    <property type="molecule type" value="Genomic_DNA"/>
</dbReference>
<sequence length="912" mass="95182">MKLSRTILTLMTGTAIALGTVGYGSHAMAADNALSADELTMQAFEQMQSGSSPTTAKAKPAATPSMTGPSMTGPSMTGPAIAVPSNVGAVLSGTTQPIAQAPVKERQVRAVAAVPPTTAMPNIPLPRTDGVEIDLGVLNNTSTEQPHPVARQNGAVQKTQAKPQPATPVLDTPATIEISSQTHPGKNSAVSGLLTAPEAVATAQQNPPVIAAAPVKMPTQAPAEKIELPKAAPKTEMAAIAPSEPAVKTVPSHPISAPSPQKLAQKPVVTEKAKVEVRDVVVAASAPKQGTVSTNPDGYTAIIAPKPQKMEPKTAPEIVKAEPPPLPPEAEKVIAQIENMPVNAPRAPDAGTAASFPISMKGKTDAPGIDRVLMQTGRIPSDTITLSKVQSTDPSVPPVPASPVATVAAATVKETEEAPKIIAETTVEPEEAKPAPIILSKAPDTEDQPESTVAEKSEPIKTRTIKVQKIAKNAPIPAEKPAVTAQANDEPAVANDDAAADMVAAIAPAAGEVDTPVTEKIAIDAPVPGRRPAIQNASIEFVERARRTYQAGEVYRVATRTADEDEFERTAPAYQATASYSGGAIPAPTLSVADLGSDPLARQVVDMSAEDIAVALNNIETAAGTGSMMKNNSARPYGTAYDQMPVVQRGFIFRPKDREKEALAEREAMDKAEMEMAQNDMAAVESQAEHPIVASEAPIAKTEPLVQKPRTLAVPPRPPVAIAPVAPEPITEEPEQKRTDVTTDDAETAMVLAERPDAPRPGRKPVVEDQVATAADLNTLEPAAKGDSAETAVIAEDTPAAIASRTSPISLSYDKGVGTVSDDVLAETMGDLLTRMKDNSDLRVQIVAFASPVDNSQSGSRRTALSRALNVRAWMMENGIDPSRMDVRALGVNPDSPETDRVDMVVVGAEQN</sequence>
<dbReference type="RefSeq" id="WP_014102748.1">
    <property type="nucleotide sequence ID" value="NC_016026.1"/>
</dbReference>
<dbReference type="Gene3D" id="3.30.1330.60">
    <property type="entry name" value="OmpA-like domain"/>
    <property type="match status" value="1"/>
</dbReference>
<dbReference type="KEGG" id="mai:MICA_1202"/>
<accession>G2KRG3</accession>
<evidence type="ECO:0008006" key="5">
    <source>
        <dbReference type="Google" id="ProtNLM"/>
    </source>
</evidence>
<dbReference type="Proteomes" id="UP000009286">
    <property type="component" value="Chromosome"/>
</dbReference>
<evidence type="ECO:0000313" key="3">
    <source>
        <dbReference type="EMBL" id="AEP09525.1"/>
    </source>
</evidence>
<feature type="region of interest" description="Disordered" evidence="1">
    <location>
        <begin position="711"/>
        <end position="743"/>
    </location>
</feature>
<name>G2KRG3_MICAA</name>
<proteinExistence type="predicted"/>
<feature type="chain" id="PRO_5003432210" description="OmpA-like domain-containing protein" evidence="2">
    <location>
        <begin position="30"/>
        <end position="912"/>
    </location>
</feature>
<dbReference type="OrthoDB" id="8448151at2"/>
<dbReference type="InterPro" id="IPR036737">
    <property type="entry name" value="OmpA-like_sf"/>
</dbReference>
<dbReference type="eggNOG" id="COG2885">
    <property type="taxonomic scope" value="Bacteria"/>
</dbReference>
<feature type="compositionally biased region" description="Low complexity" evidence="1">
    <location>
        <begin position="51"/>
        <end position="65"/>
    </location>
</feature>
<feature type="region of interest" description="Disordered" evidence="1">
    <location>
        <begin position="248"/>
        <end position="267"/>
    </location>
</feature>
<feature type="region of interest" description="Disordered" evidence="1">
    <location>
        <begin position="47"/>
        <end position="73"/>
    </location>
</feature>
<protein>
    <recommendedName>
        <fullName evidence="5">OmpA-like domain-containing protein</fullName>
    </recommendedName>
</protein>
<keyword evidence="4" id="KW-1185">Reference proteome</keyword>
<reference evidence="3 4" key="1">
    <citation type="journal article" date="2011" name="BMC Genomics">
        <title>Genomic insights into an obligate epibiotic bacterial predator: Micavibrio aeruginosavorus ARL-13.</title>
        <authorList>
            <person name="Wang Z."/>
            <person name="Kadouri D."/>
            <person name="Wu M."/>
        </authorList>
    </citation>
    <scope>NUCLEOTIDE SEQUENCE [LARGE SCALE GENOMIC DNA]</scope>
    <source>
        <strain evidence="3 4">ARL-13</strain>
    </source>
</reference>
<dbReference type="SUPFAM" id="SSF103088">
    <property type="entry name" value="OmpA-like"/>
    <property type="match status" value="1"/>
</dbReference>
<dbReference type="STRING" id="856793.MICA_1202"/>
<keyword evidence="2" id="KW-0732">Signal</keyword>
<dbReference type="HOGENOM" id="CLU_318802_0_0_5"/>
<evidence type="ECO:0000313" key="4">
    <source>
        <dbReference type="Proteomes" id="UP000009286"/>
    </source>
</evidence>
<evidence type="ECO:0000256" key="2">
    <source>
        <dbReference type="SAM" id="SignalP"/>
    </source>
</evidence>
<feature type="signal peptide" evidence="2">
    <location>
        <begin position="1"/>
        <end position="29"/>
    </location>
</feature>
<organism evidence="3 4">
    <name type="scientific">Micavibrio aeruginosavorus (strain ARL-13)</name>
    <dbReference type="NCBI Taxonomy" id="856793"/>
    <lineage>
        <taxon>Bacteria</taxon>
        <taxon>Pseudomonadati</taxon>
        <taxon>Bdellovibrionota</taxon>
        <taxon>Bdellovibrionia</taxon>
        <taxon>Bdellovibrionales</taxon>
        <taxon>Pseudobdellovibrionaceae</taxon>
        <taxon>Micavibrio</taxon>
    </lineage>
</organism>